<dbReference type="RefSeq" id="XP_008712096.1">
    <property type="nucleotide sequence ID" value="XM_008713874.1"/>
</dbReference>
<dbReference type="InParanoid" id="W2SBI9"/>
<dbReference type="Proteomes" id="UP000030752">
    <property type="component" value="Unassembled WGS sequence"/>
</dbReference>
<dbReference type="HOGENOM" id="CLU_1156268_0_0_1"/>
<dbReference type="VEuPathDB" id="FungiDB:HMPREF1541_09199"/>
<keyword evidence="3" id="KW-1185">Reference proteome</keyword>
<dbReference type="OrthoDB" id="5244524at2759"/>
<dbReference type="AlphaFoldDB" id="W2SBI9"/>
<feature type="compositionally biased region" description="Basic and acidic residues" evidence="1">
    <location>
        <begin position="225"/>
        <end position="237"/>
    </location>
</feature>
<sequence>MYRKRNGSLGFSMTRLAHTVVPNFFGDDSPTLAAALTPHRRDMTYMHQLASANPHALDEHTFYVAGVTDNEASSRKVFRALRKHGVLRAEDDATVDTTHIGRGFVNQVACISVARQRELVNMLFWWEEECQRLTKLEAEEAELTGLIDAVVVGGEDDDTGRRQEQERLDQLKFARERVRMKRRQRPSQRMDEVENDEDDLLAAFQGPGRSRSAPEIRAGGLSEMPQREQERPPEYYA</sequence>
<protein>
    <submittedName>
        <fullName evidence="2">Uncharacterized protein</fullName>
    </submittedName>
</protein>
<dbReference type="EMBL" id="KB822712">
    <property type="protein sequence ID" value="ETN45368.1"/>
    <property type="molecule type" value="Genomic_DNA"/>
</dbReference>
<feature type="region of interest" description="Disordered" evidence="1">
    <location>
        <begin position="179"/>
        <end position="237"/>
    </location>
</feature>
<name>W2SBI9_CYPE1</name>
<dbReference type="GeneID" id="19976538"/>
<proteinExistence type="predicted"/>
<dbReference type="eggNOG" id="ENOG502SXQF">
    <property type="taxonomic scope" value="Eukaryota"/>
</dbReference>
<organism evidence="2 3">
    <name type="scientific">Cyphellophora europaea (strain CBS 101466)</name>
    <name type="common">Phialophora europaea</name>
    <dbReference type="NCBI Taxonomy" id="1220924"/>
    <lineage>
        <taxon>Eukaryota</taxon>
        <taxon>Fungi</taxon>
        <taxon>Dikarya</taxon>
        <taxon>Ascomycota</taxon>
        <taxon>Pezizomycotina</taxon>
        <taxon>Eurotiomycetes</taxon>
        <taxon>Chaetothyriomycetidae</taxon>
        <taxon>Chaetothyriales</taxon>
        <taxon>Cyphellophoraceae</taxon>
        <taxon>Cyphellophora</taxon>
    </lineage>
</organism>
<reference evidence="2 3" key="1">
    <citation type="submission" date="2013-03" db="EMBL/GenBank/DDBJ databases">
        <title>The Genome Sequence of Phialophora europaea CBS 101466.</title>
        <authorList>
            <consortium name="The Broad Institute Genomics Platform"/>
            <person name="Cuomo C."/>
            <person name="de Hoog S."/>
            <person name="Gorbushina A."/>
            <person name="Walker B."/>
            <person name="Young S.K."/>
            <person name="Zeng Q."/>
            <person name="Gargeya S."/>
            <person name="Fitzgerald M."/>
            <person name="Haas B."/>
            <person name="Abouelleil A."/>
            <person name="Allen A.W."/>
            <person name="Alvarado L."/>
            <person name="Arachchi H.M."/>
            <person name="Berlin A.M."/>
            <person name="Chapman S.B."/>
            <person name="Gainer-Dewar J."/>
            <person name="Goldberg J."/>
            <person name="Griggs A."/>
            <person name="Gujja S."/>
            <person name="Hansen M."/>
            <person name="Howarth C."/>
            <person name="Imamovic A."/>
            <person name="Ireland A."/>
            <person name="Larimer J."/>
            <person name="McCowan C."/>
            <person name="Murphy C."/>
            <person name="Pearson M."/>
            <person name="Poon T.W."/>
            <person name="Priest M."/>
            <person name="Roberts A."/>
            <person name="Saif S."/>
            <person name="Shea T."/>
            <person name="Sisk P."/>
            <person name="Sykes S."/>
            <person name="Wortman J."/>
            <person name="Nusbaum C."/>
            <person name="Birren B."/>
        </authorList>
    </citation>
    <scope>NUCLEOTIDE SEQUENCE [LARGE SCALE GENOMIC DNA]</scope>
    <source>
        <strain evidence="2 3">CBS 101466</strain>
    </source>
</reference>
<evidence type="ECO:0000313" key="2">
    <source>
        <dbReference type="EMBL" id="ETN45368.1"/>
    </source>
</evidence>
<dbReference type="STRING" id="1220924.W2SBI9"/>
<gene>
    <name evidence="2" type="ORF">HMPREF1541_09199</name>
</gene>
<evidence type="ECO:0000313" key="3">
    <source>
        <dbReference type="Proteomes" id="UP000030752"/>
    </source>
</evidence>
<accession>W2SBI9</accession>
<evidence type="ECO:0000256" key="1">
    <source>
        <dbReference type="SAM" id="MobiDB-lite"/>
    </source>
</evidence>